<name>A0A0H0XR15_9SPHN</name>
<dbReference type="Proteomes" id="UP000053455">
    <property type="component" value="Unassembled WGS sequence"/>
</dbReference>
<protein>
    <submittedName>
        <fullName evidence="1">Uncharacterized protein</fullName>
    </submittedName>
</protein>
<sequence length="85" mass="9319">MTNQPPPTIPACLITCLSQARKPTDAELKQMAQKIWEDLFGARDGRSWSEASRQSPEKSYVYQMAAAALMGSILFEPGSSVSQVN</sequence>
<comment type="caution">
    <text evidence="1">The sequence shown here is derived from an EMBL/GenBank/DDBJ whole genome shotgun (WGS) entry which is preliminary data.</text>
</comment>
<dbReference type="PATRIC" id="fig|874156.12.peg.1292"/>
<gene>
    <name evidence="1" type="ORF">AAV99_06270</name>
</gene>
<proteinExistence type="predicted"/>
<keyword evidence="2" id="KW-1185">Reference proteome</keyword>
<accession>A0A0H0XR15</accession>
<evidence type="ECO:0000313" key="1">
    <source>
        <dbReference type="EMBL" id="KLI65053.1"/>
    </source>
</evidence>
<evidence type="ECO:0000313" key="2">
    <source>
        <dbReference type="Proteomes" id="UP000053455"/>
    </source>
</evidence>
<organism evidence="1 2">
    <name type="scientific">Aurantiacibacter marinus</name>
    <dbReference type="NCBI Taxonomy" id="874156"/>
    <lineage>
        <taxon>Bacteria</taxon>
        <taxon>Pseudomonadati</taxon>
        <taxon>Pseudomonadota</taxon>
        <taxon>Alphaproteobacteria</taxon>
        <taxon>Sphingomonadales</taxon>
        <taxon>Erythrobacteraceae</taxon>
        <taxon>Aurantiacibacter</taxon>
    </lineage>
</organism>
<dbReference type="AlphaFoldDB" id="A0A0H0XR15"/>
<reference evidence="1 2" key="1">
    <citation type="submission" date="2015-04" db="EMBL/GenBank/DDBJ databases">
        <title>The draft genome sequence of Erythrobacter marinus HWDM-33.</title>
        <authorList>
            <person name="Zhuang L."/>
            <person name="Liu Y."/>
            <person name="Shao Z."/>
        </authorList>
    </citation>
    <scope>NUCLEOTIDE SEQUENCE [LARGE SCALE GENOMIC DNA]</scope>
    <source>
        <strain evidence="1 2">HWDM-33</strain>
    </source>
</reference>
<dbReference type="EMBL" id="LBHU01000001">
    <property type="protein sequence ID" value="KLI65053.1"/>
    <property type="molecule type" value="Genomic_DNA"/>
</dbReference>